<dbReference type="Proteomes" id="UP000265882">
    <property type="component" value="Unassembled WGS sequence"/>
</dbReference>
<organism evidence="2 3">
    <name type="scientific">Abyssobacteria bacterium (strain SURF_5)</name>
    <dbReference type="NCBI Taxonomy" id="2093360"/>
    <lineage>
        <taxon>Bacteria</taxon>
        <taxon>Pseudomonadati</taxon>
        <taxon>Candidatus Hydrogenedentota</taxon>
        <taxon>Candidatus Abyssobacteria</taxon>
    </lineage>
</organism>
<dbReference type="AlphaFoldDB" id="A0A3A4P3P5"/>
<gene>
    <name evidence="2" type="ORF">C4520_01750</name>
</gene>
<sequence length="71" mass="8151">MTTRAAWQAWLTPRILDSCPRHAGMTTKKRRVPAGRGMNQRARVGGYRRLKKRDSSPAKRGVRMTKELSQK</sequence>
<dbReference type="EMBL" id="QZKU01000018">
    <property type="protein sequence ID" value="RJP25769.1"/>
    <property type="molecule type" value="Genomic_DNA"/>
</dbReference>
<comment type="caution">
    <text evidence="2">The sequence shown here is derived from an EMBL/GenBank/DDBJ whole genome shotgun (WGS) entry which is preliminary data.</text>
</comment>
<name>A0A3A4P3P5_ABYX5</name>
<evidence type="ECO:0000313" key="2">
    <source>
        <dbReference type="EMBL" id="RJP25769.1"/>
    </source>
</evidence>
<evidence type="ECO:0000313" key="3">
    <source>
        <dbReference type="Proteomes" id="UP000265882"/>
    </source>
</evidence>
<proteinExistence type="predicted"/>
<accession>A0A3A4P3P5</accession>
<evidence type="ECO:0000256" key="1">
    <source>
        <dbReference type="SAM" id="MobiDB-lite"/>
    </source>
</evidence>
<reference evidence="2 3" key="1">
    <citation type="journal article" date="2017" name="ISME J.">
        <title>Energy and carbon metabolisms in a deep terrestrial subsurface fluid microbial community.</title>
        <authorList>
            <person name="Momper L."/>
            <person name="Jungbluth S.P."/>
            <person name="Lee M.D."/>
            <person name="Amend J.P."/>
        </authorList>
    </citation>
    <scope>NUCLEOTIDE SEQUENCE [LARGE SCALE GENOMIC DNA]</scope>
    <source>
        <strain evidence="2">SURF_5</strain>
    </source>
</reference>
<protein>
    <submittedName>
        <fullName evidence="2">Uncharacterized protein</fullName>
    </submittedName>
</protein>
<feature type="region of interest" description="Disordered" evidence="1">
    <location>
        <begin position="46"/>
        <end position="71"/>
    </location>
</feature>